<proteinExistence type="predicted"/>
<feature type="compositionally biased region" description="Low complexity" evidence="1">
    <location>
        <begin position="140"/>
        <end position="200"/>
    </location>
</feature>
<sequence>MHFSTVATALLFATYVAAEDHIVTVGANNQLLFSPTNITIADGDTISFQLSSVTQSSFTSPCVQSPNAINSGFMPINATVMASQQFPQWQISVSNASSPIWFFCAQTMPVSHCEQGMVFAVNAPPAKSFAQFQANAMNGGSTNANSTSTNGTATNSTSGGDASTPGSGSASGGSASTPGSGSASTGNASAAPPPNSSQSAKTGGALKVGGPAAGIITLTALFATFIL</sequence>
<dbReference type="EMBL" id="JAFIQS010000003">
    <property type="protein sequence ID" value="KAG5171309.1"/>
    <property type="molecule type" value="Genomic_DNA"/>
</dbReference>
<feature type="signal peptide" evidence="2">
    <location>
        <begin position="1"/>
        <end position="18"/>
    </location>
</feature>
<protein>
    <recommendedName>
        <fullName evidence="4">Cupredoxin</fullName>
    </recommendedName>
</protein>
<dbReference type="SUPFAM" id="SSF49503">
    <property type="entry name" value="Cupredoxins"/>
    <property type="match status" value="1"/>
</dbReference>
<evidence type="ECO:0000313" key="3">
    <source>
        <dbReference type="EMBL" id="KAG5171309.1"/>
    </source>
</evidence>
<name>A0A8H7Y4V3_PSICU</name>
<dbReference type="Gene3D" id="2.60.40.420">
    <property type="entry name" value="Cupredoxins - blue copper proteins"/>
    <property type="match status" value="1"/>
</dbReference>
<reference evidence="3" key="1">
    <citation type="submission" date="2021-02" db="EMBL/GenBank/DDBJ databases">
        <title>Psilocybe cubensis genome.</title>
        <authorList>
            <person name="Mckernan K.J."/>
            <person name="Crawford S."/>
            <person name="Trippe A."/>
            <person name="Kane L.T."/>
            <person name="Mclaughlin S."/>
        </authorList>
    </citation>
    <scope>NUCLEOTIDE SEQUENCE [LARGE SCALE GENOMIC DNA]</scope>
    <source>
        <strain evidence="3">MGC-MH-2018</strain>
    </source>
</reference>
<feature type="region of interest" description="Disordered" evidence="1">
    <location>
        <begin position="140"/>
        <end position="203"/>
    </location>
</feature>
<gene>
    <name evidence="3" type="ORF">JR316_003394</name>
</gene>
<comment type="caution">
    <text evidence="3">The sequence shown here is derived from an EMBL/GenBank/DDBJ whole genome shotgun (WGS) entry which is preliminary data.</text>
</comment>
<evidence type="ECO:0008006" key="4">
    <source>
        <dbReference type="Google" id="ProtNLM"/>
    </source>
</evidence>
<evidence type="ECO:0000256" key="1">
    <source>
        <dbReference type="SAM" id="MobiDB-lite"/>
    </source>
</evidence>
<dbReference type="PANTHER" id="PTHR34883">
    <property type="entry name" value="SERINE-RICH PROTEIN, PUTATIVE-RELATED-RELATED"/>
    <property type="match status" value="1"/>
</dbReference>
<dbReference type="InterPro" id="IPR052953">
    <property type="entry name" value="Ser-rich/MCO-related"/>
</dbReference>
<dbReference type="InterPro" id="IPR008972">
    <property type="entry name" value="Cupredoxin"/>
</dbReference>
<feature type="chain" id="PRO_5034569190" description="Cupredoxin" evidence="2">
    <location>
        <begin position="19"/>
        <end position="227"/>
    </location>
</feature>
<keyword evidence="2" id="KW-0732">Signal</keyword>
<evidence type="ECO:0000256" key="2">
    <source>
        <dbReference type="SAM" id="SignalP"/>
    </source>
</evidence>
<organism evidence="3">
    <name type="scientific">Psilocybe cubensis</name>
    <name type="common">Psychedelic mushroom</name>
    <name type="synonym">Stropharia cubensis</name>
    <dbReference type="NCBI Taxonomy" id="181762"/>
    <lineage>
        <taxon>Eukaryota</taxon>
        <taxon>Fungi</taxon>
        <taxon>Dikarya</taxon>
        <taxon>Basidiomycota</taxon>
        <taxon>Agaricomycotina</taxon>
        <taxon>Agaricomycetes</taxon>
        <taxon>Agaricomycetidae</taxon>
        <taxon>Agaricales</taxon>
        <taxon>Agaricineae</taxon>
        <taxon>Strophariaceae</taxon>
        <taxon>Psilocybe</taxon>
    </lineage>
</organism>
<accession>A0A8H7Y4V3</accession>
<dbReference type="PANTHER" id="PTHR34883:SF15">
    <property type="entry name" value="EXTRACELLULAR SERINE-RICH PROTEIN"/>
    <property type="match status" value="1"/>
</dbReference>
<dbReference type="AlphaFoldDB" id="A0A8H7Y4V3"/>